<feature type="signal peptide" evidence="3">
    <location>
        <begin position="1"/>
        <end position="25"/>
    </location>
</feature>
<dbReference type="CDD" id="cd00839">
    <property type="entry name" value="MPP_PAPs"/>
    <property type="match status" value="1"/>
</dbReference>
<comment type="caution">
    <text evidence="6">The sequence shown here is derived from an EMBL/GenBank/DDBJ whole genome shotgun (WGS) entry which is preliminary data.</text>
</comment>
<keyword evidence="2" id="KW-1133">Transmembrane helix</keyword>
<feature type="domain" description="Purple acid phosphatase N-terminal" evidence="5">
    <location>
        <begin position="57"/>
        <end position="148"/>
    </location>
</feature>
<dbReference type="PANTHER" id="PTHR45867">
    <property type="entry name" value="PURPLE ACID PHOSPHATASE"/>
    <property type="match status" value="1"/>
</dbReference>
<keyword evidence="2" id="KW-0472">Membrane</keyword>
<sequence>MLPAGACFILILVTASLDLWPHTVAVQNTVPDTSVLSEPKLKSPGDDEALISVWCQPEQVHISCGDTSSDMVIMWATIGQCDTHVTFSDKPWNMSLKVEAQTVEMKAKLDKSLKYIHRAVLKNLLPSSNYFFRLVTKNGFGTKPIYFKTLPAMNSTSKVTFLVSNDLDIELDRSSISKIVTEVSSGGISGFVYSGDLESKLTPPEGQKDSVFLSNIEQIAAYHPFMIVPSKKQNSGVSPLGGHYLYRHMFSMPNTLWPMPQDKMWYSFDAGLVHFISYSTEVLMSYNTSLSKAQQDWLVQDLTEANKRRAQTPWIVVFGSDPMYCACGNPDTDDCARNSSVIKHGLEDMFYVFGVDLVVESAHKCYERSWPKYKGVRTNLEASYNQPRAPVEVVLGLRSESETHEPDSSKNSSVPESPGWSAFHLEKVEAGSYGRLTVMNSTHLKWELVSAEHPEPLDAFVIVQETHGNFNLANLPHNVSHQINQTIIAQGGKPGTYDFIRNVTGDGNSLSGEGWSQYSVWLGLGAVALILTIVLGMVAVRSCVKRRRRHRRWREDDSRDGAAGGFYSVGSGSDSEDDNDFEIDVYDKANKQSSKLLTSY</sequence>
<evidence type="ECO:0000259" key="5">
    <source>
        <dbReference type="Pfam" id="PF16656"/>
    </source>
</evidence>
<evidence type="ECO:0000256" key="3">
    <source>
        <dbReference type="SAM" id="SignalP"/>
    </source>
</evidence>
<dbReference type="SUPFAM" id="SSF49363">
    <property type="entry name" value="Purple acid phosphatase, N-terminal domain"/>
    <property type="match status" value="1"/>
</dbReference>
<feature type="transmembrane region" description="Helical" evidence="2">
    <location>
        <begin position="518"/>
        <end position="544"/>
    </location>
</feature>
<dbReference type="GO" id="GO:0046872">
    <property type="term" value="F:metal ion binding"/>
    <property type="evidence" value="ECO:0007669"/>
    <property type="project" value="InterPro"/>
</dbReference>
<dbReference type="EMBL" id="BMAT01002486">
    <property type="protein sequence ID" value="GFS07859.1"/>
    <property type="molecule type" value="Genomic_DNA"/>
</dbReference>
<keyword evidence="2" id="KW-0812">Transmembrane</keyword>
<dbReference type="InterPro" id="IPR025733">
    <property type="entry name" value="PAPs_C"/>
</dbReference>
<evidence type="ECO:0000259" key="4">
    <source>
        <dbReference type="Pfam" id="PF14008"/>
    </source>
</evidence>
<dbReference type="GO" id="GO:0003993">
    <property type="term" value="F:acid phosphatase activity"/>
    <property type="evidence" value="ECO:0007669"/>
    <property type="project" value="InterPro"/>
</dbReference>
<dbReference type="Proteomes" id="UP000762676">
    <property type="component" value="Unassembled WGS sequence"/>
</dbReference>
<organism evidence="6 7">
    <name type="scientific">Elysia marginata</name>
    <dbReference type="NCBI Taxonomy" id="1093978"/>
    <lineage>
        <taxon>Eukaryota</taxon>
        <taxon>Metazoa</taxon>
        <taxon>Spiralia</taxon>
        <taxon>Lophotrochozoa</taxon>
        <taxon>Mollusca</taxon>
        <taxon>Gastropoda</taxon>
        <taxon>Heterobranchia</taxon>
        <taxon>Euthyneura</taxon>
        <taxon>Panpulmonata</taxon>
        <taxon>Sacoglossa</taxon>
        <taxon>Placobranchoidea</taxon>
        <taxon>Plakobranchidae</taxon>
        <taxon>Elysia</taxon>
    </lineage>
</organism>
<dbReference type="Gene3D" id="3.60.21.10">
    <property type="match status" value="1"/>
</dbReference>
<dbReference type="PANTHER" id="PTHR45867:SF3">
    <property type="entry name" value="ACID PHOSPHATASE TYPE 7"/>
    <property type="match status" value="1"/>
</dbReference>
<keyword evidence="7" id="KW-1185">Reference proteome</keyword>
<feature type="chain" id="PRO_5043898756" evidence="3">
    <location>
        <begin position="26"/>
        <end position="600"/>
    </location>
</feature>
<name>A0AAV4IBN0_9GAST</name>
<dbReference type="Pfam" id="PF16656">
    <property type="entry name" value="Pur_ac_phosph_N"/>
    <property type="match status" value="1"/>
</dbReference>
<protein>
    <submittedName>
        <fullName evidence="6">Purple acid phosphatase</fullName>
    </submittedName>
</protein>
<evidence type="ECO:0000313" key="7">
    <source>
        <dbReference type="Proteomes" id="UP000762676"/>
    </source>
</evidence>
<dbReference type="AlphaFoldDB" id="A0AAV4IBN0"/>
<proteinExistence type="predicted"/>
<reference evidence="6 7" key="1">
    <citation type="journal article" date="2021" name="Elife">
        <title>Chloroplast acquisition without the gene transfer in kleptoplastic sea slugs, Plakobranchus ocellatus.</title>
        <authorList>
            <person name="Maeda T."/>
            <person name="Takahashi S."/>
            <person name="Yoshida T."/>
            <person name="Shimamura S."/>
            <person name="Takaki Y."/>
            <person name="Nagai Y."/>
            <person name="Toyoda A."/>
            <person name="Suzuki Y."/>
            <person name="Arimoto A."/>
            <person name="Ishii H."/>
            <person name="Satoh N."/>
            <person name="Nishiyama T."/>
            <person name="Hasebe M."/>
            <person name="Maruyama T."/>
            <person name="Minagawa J."/>
            <person name="Obokata J."/>
            <person name="Shigenobu S."/>
        </authorList>
    </citation>
    <scope>NUCLEOTIDE SEQUENCE [LARGE SCALE GENOMIC DNA]</scope>
</reference>
<dbReference type="Gene3D" id="2.60.40.380">
    <property type="entry name" value="Purple acid phosphatase-like, N-terminal"/>
    <property type="match status" value="1"/>
</dbReference>
<dbReference type="Pfam" id="PF14008">
    <property type="entry name" value="Metallophos_C"/>
    <property type="match status" value="1"/>
</dbReference>
<dbReference type="InterPro" id="IPR008963">
    <property type="entry name" value="Purple_acid_Pase-like_N"/>
</dbReference>
<dbReference type="InterPro" id="IPR015914">
    <property type="entry name" value="PAPs_N"/>
</dbReference>
<keyword evidence="1 3" id="KW-0732">Signal</keyword>
<dbReference type="SUPFAM" id="SSF56300">
    <property type="entry name" value="Metallo-dependent phosphatases"/>
    <property type="match status" value="1"/>
</dbReference>
<evidence type="ECO:0000313" key="6">
    <source>
        <dbReference type="EMBL" id="GFS07859.1"/>
    </source>
</evidence>
<dbReference type="InterPro" id="IPR029052">
    <property type="entry name" value="Metallo-depent_PP-like"/>
</dbReference>
<feature type="domain" description="Purple acid phosphatase C-terminal" evidence="4">
    <location>
        <begin position="402"/>
        <end position="452"/>
    </location>
</feature>
<gene>
    <name evidence="6" type="ORF">ElyMa_001259900</name>
</gene>
<accession>A0AAV4IBN0</accession>
<dbReference type="InterPro" id="IPR041792">
    <property type="entry name" value="MPP_PAP"/>
</dbReference>
<evidence type="ECO:0000256" key="2">
    <source>
        <dbReference type="SAM" id="Phobius"/>
    </source>
</evidence>
<evidence type="ECO:0000256" key="1">
    <source>
        <dbReference type="ARBA" id="ARBA00022729"/>
    </source>
</evidence>